<name>A0A9Q0E9E1_9TELE</name>
<comment type="subcellular location">
    <subcellularLocation>
        <location evidence="1">Membrane</location>
    </subcellularLocation>
</comment>
<keyword evidence="4 6" id="KW-0472">Membrane</keyword>
<dbReference type="Gene3D" id="1.10.437.10">
    <property type="entry name" value="Blc2-like"/>
    <property type="match status" value="1"/>
</dbReference>
<dbReference type="SUPFAM" id="SSF56854">
    <property type="entry name" value="Bcl-2 inhibitors of programmed cell death"/>
    <property type="match status" value="1"/>
</dbReference>
<dbReference type="GO" id="GO:0051400">
    <property type="term" value="F:BH domain binding"/>
    <property type="evidence" value="ECO:0007669"/>
    <property type="project" value="TreeGrafter"/>
</dbReference>
<evidence type="ECO:0000313" key="9">
    <source>
        <dbReference type="Proteomes" id="UP001148018"/>
    </source>
</evidence>
<dbReference type="SMART" id="SM00337">
    <property type="entry name" value="BCL"/>
    <property type="match status" value="1"/>
</dbReference>
<accession>A0A9Q0E9E1</accession>
<proteinExistence type="inferred from homology"/>
<dbReference type="PANTHER" id="PTHR11256">
    <property type="entry name" value="BCL-2 RELATED"/>
    <property type="match status" value="1"/>
</dbReference>
<dbReference type="InterPro" id="IPR013279">
    <property type="entry name" value="Apop_reg_BclX"/>
</dbReference>
<dbReference type="PRINTS" id="PR01864">
    <property type="entry name" value="APOPREGBCLX"/>
</dbReference>
<evidence type="ECO:0000256" key="3">
    <source>
        <dbReference type="ARBA" id="ARBA00022703"/>
    </source>
</evidence>
<evidence type="ECO:0000256" key="6">
    <source>
        <dbReference type="SAM" id="Phobius"/>
    </source>
</evidence>
<evidence type="ECO:0000256" key="1">
    <source>
        <dbReference type="ARBA" id="ARBA00004370"/>
    </source>
</evidence>
<dbReference type="AlphaFoldDB" id="A0A9Q0E9E1"/>
<dbReference type="GO" id="GO:0097192">
    <property type="term" value="P:extrinsic apoptotic signaling pathway in absence of ligand"/>
    <property type="evidence" value="ECO:0007669"/>
    <property type="project" value="TreeGrafter"/>
</dbReference>
<feature type="transmembrane region" description="Helical" evidence="6">
    <location>
        <begin position="193"/>
        <end position="211"/>
    </location>
</feature>
<gene>
    <name evidence="8" type="ORF">NHX12_030380</name>
</gene>
<feature type="region of interest" description="Disordered" evidence="5">
    <location>
        <begin position="28"/>
        <end position="47"/>
    </location>
</feature>
<dbReference type="EMBL" id="JANIIK010000046">
    <property type="protein sequence ID" value="KAJ3602631.1"/>
    <property type="molecule type" value="Genomic_DNA"/>
</dbReference>
<dbReference type="GO" id="GO:0008630">
    <property type="term" value="P:intrinsic apoptotic signaling pathway in response to DNA damage"/>
    <property type="evidence" value="ECO:0007669"/>
    <property type="project" value="TreeGrafter"/>
</dbReference>
<dbReference type="GO" id="GO:0001836">
    <property type="term" value="P:release of cytochrome c from mitochondria"/>
    <property type="evidence" value="ECO:0007669"/>
    <property type="project" value="TreeGrafter"/>
</dbReference>
<evidence type="ECO:0000256" key="4">
    <source>
        <dbReference type="ARBA" id="ARBA00023136"/>
    </source>
</evidence>
<dbReference type="PROSITE" id="PS50062">
    <property type="entry name" value="BCL2_FAMILY"/>
    <property type="match status" value="1"/>
</dbReference>
<dbReference type="GO" id="GO:0005741">
    <property type="term" value="C:mitochondrial outer membrane"/>
    <property type="evidence" value="ECO:0007669"/>
    <property type="project" value="TreeGrafter"/>
</dbReference>
<keyword evidence="6" id="KW-1133">Transmembrane helix</keyword>
<dbReference type="InterPro" id="IPR002475">
    <property type="entry name" value="Bcl2-like"/>
</dbReference>
<dbReference type="InterPro" id="IPR046371">
    <property type="entry name" value="Bcl-2_BH1-3"/>
</dbReference>
<comment type="caution">
    <text evidence="8">The sequence shown here is derived from an EMBL/GenBank/DDBJ whole genome shotgun (WGS) entry which is preliminary data.</text>
</comment>
<protein>
    <recommendedName>
        <fullName evidence="7">Bcl-2 Bcl-2 homology region 1-3 domain-containing protein</fullName>
    </recommendedName>
</protein>
<dbReference type="Pfam" id="PF02180">
    <property type="entry name" value="BH4"/>
    <property type="match status" value="1"/>
</dbReference>
<evidence type="ECO:0000259" key="7">
    <source>
        <dbReference type="SMART" id="SM00337"/>
    </source>
</evidence>
<dbReference type="Proteomes" id="UP001148018">
    <property type="component" value="Unassembled WGS sequence"/>
</dbReference>
<reference evidence="8" key="1">
    <citation type="submission" date="2022-07" db="EMBL/GenBank/DDBJ databases">
        <title>Chromosome-level genome of Muraenolepis orangiensis.</title>
        <authorList>
            <person name="Kim J."/>
        </authorList>
    </citation>
    <scope>NUCLEOTIDE SEQUENCE</scope>
    <source>
        <strain evidence="8">KU_S4_2022</strain>
        <tissue evidence="8">Muscle</tissue>
    </source>
</reference>
<dbReference type="InterPro" id="IPR026298">
    <property type="entry name" value="Bcl-2_fam"/>
</dbReference>
<dbReference type="PRINTS" id="PR01862">
    <property type="entry name" value="BCL2FAMILY"/>
</dbReference>
<keyword evidence="6" id="KW-0812">Transmembrane</keyword>
<dbReference type="InterPro" id="IPR003093">
    <property type="entry name" value="Bcl2_BH4"/>
</dbReference>
<organism evidence="8 9">
    <name type="scientific">Muraenolepis orangiensis</name>
    <name type="common">Patagonian moray cod</name>
    <dbReference type="NCBI Taxonomy" id="630683"/>
    <lineage>
        <taxon>Eukaryota</taxon>
        <taxon>Metazoa</taxon>
        <taxon>Chordata</taxon>
        <taxon>Craniata</taxon>
        <taxon>Vertebrata</taxon>
        <taxon>Euteleostomi</taxon>
        <taxon>Actinopterygii</taxon>
        <taxon>Neopterygii</taxon>
        <taxon>Teleostei</taxon>
        <taxon>Neoteleostei</taxon>
        <taxon>Acanthomorphata</taxon>
        <taxon>Zeiogadaria</taxon>
        <taxon>Gadariae</taxon>
        <taxon>Gadiformes</taxon>
        <taxon>Muraenolepidoidei</taxon>
        <taxon>Muraenolepididae</taxon>
        <taxon>Muraenolepis</taxon>
    </lineage>
</organism>
<keyword evidence="3" id="KW-0053">Apoptosis</keyword>
<dbReference type="OrthoDB" id="6021377at2759"/>
<sequence length="215" mass="24239">MSISNRDLVFFFLSHKLSQRNHWPIHFRPNGAGEDSDEDKADRFGNNGLGLNVNGQPSSTSHATEAVKAALRESVDEFELRYALAFSDLSSQLPVTPATAYVSFENVMDEVFRDDINWGRIVGLFAFGGALCVECVEKEMSYMVPRVAGWMTTYLDNHIDPWIQSHGGWRRFAEMFGSDAAEVRRTQDSRRKWLLFGVVLLTGVLFGAFIAKKHV</sequence>
<keyword evidence="9" id="KW-1185">Reference proteome</keyword>
<evidence type="ECO:0000256" key="2">
    <source>
        <dbReference type="ARBA" id="ARBA00009458"/>
    </source>
</evidence>
<dbReference type="GO" id="GO:0042981">
    <property type="term" value="P:regulation of apoptotic process"/>
    <property type="evidence" value="ECO:0007669"/>
    <property type="project" value="InterPro"/>
</dbReference>
<dbReference type="CDD" id="cd06845">
    <property type="entry name" value="Bcl-2_like"/>
    <property type="match status" value="1"/>
</dbReference>
<evidence type="ECO:0000313" key="8">
    <source>
        <dbReference type="EMBL" id="KAJ3602631.1"/>
    </source>
</evidence>
<dbReference type="PANTHER" id="PTHR11256:SF12">
    <property type="entry name" value="BCL-2-LIKE PROTEIN 1"/>
    <property type="match status" value="1"/>
</dbReference>
<dbReference type="InterPro" id="IPR036834">
    <property type="entry name" value="Bcl-2-like_sf"/>
</dbReference>
<evidence type="ECO:0000256" key="5">
    <source>
        <dbReference type="SAM" id="MobiDB-lite"/>
    </source>
</evidence>
<comment type="similarity">
    <text evidence="2">Belongs to the Bcl-2 family.</text>
</comment>
<feature type="domain" description="Bcl-2 Bcl-2 homology region 1-3" evidence="7">
    <location>
        <begin position="71"/>
        <end position="169"/>
    </location>
</feature>
<dbReference type="Pfam" id="PF00452">
    <property type="entry name" value="Bcl-2"/>
    <property type="match status" value="1"/>
</dbReference>